<dbReference type="EMBL" id="CP025096">
    <property type="protein sequence ID" value="AUD05940.1"/>
    <property type="molecule type" value="Genomic_DNA"/>
</dbReference>
<dbReference type="InterPro" id="IPR007038">
    <property type="entry name" value="HupE_UreJ"/>
</dbReference>
<keyword evidence="3" id="KW-1185">Reference proteome</keyword>
<gene>
    <name evidence="2" type="ORF">CWM47_31295</name>
</gene>
<dbReference type="Proteomes" id="UP000232883">
    <property type="component" value="Chromosome"/>
</dbReference>
<dbReference type="Pfam" id="PF04955">
    <property type="entry name" value="HupE_UreJ"/>
    <property type="match status" value="1"/>
</dbReference>
<name>A0A2K8Z7W3_9BACT</name>
<dbReference type="AlphaFoldDB" id="A0A2K8Z7W3"/>
<keyword evidence="1" id="KW-0472">Membrane</keyword>
<feature type="transmembrane region" description="Helical" evidence="1">
    <location>
        <begin position="95"/>
        <end position="113"/>
    </location>
</feature>
<reference evidence="2 3" key="1">
    <citation type="submission" date="2017-11" db="EMBL/GenBank/DDBJ databases">
        <title>Taxonomic description and genome sequences of Spirosoma HA7 sp. nov., isolated from pollen microhabitat of Corylus avellana.</title>
        <authorList>
            <person name="Ambika Manirajan B."/>
            <person name="Suarez C."/>
            <person name="Ratering S."/>
            <person name="Geissler-Plaum R."/>
            <person name="Cardinale M."/>
            <person name="Sylvia S."/>
        </authorList>
    </citation>
    <scope>NUCLEOTIDE SEQUENCE [LARGE SCALE GENOMIC DNA]</scope>
    <source>
        <strain evidence="2 3">HA7</strain>
    </source>
</reference>
<dbReference type="KEGG" id="spir:CWM47_31295"/>
<evidence type="ECO:0000313" key="3">
    <source>
        <dbReference type="Proteomes" id="UP000232883"/>
    </source>
</evidence>
<dbReference type="PIRSF" id="PIRSF016919">
    <property type="entry name" value="HupE_UreJ"/>
    <property type="match status" value="1"/>
</dbReference>
<organism evidence="2 3">
    <name type="scientific">Spirosoma pollinicola</name>
    <dbReference type="NCBI Taxonomy" id="2057025"/>
    <lineage>
        <taxon>Bacteria</taxon>
        <taxon>Pseudomonadati</taxon>
        <taxon>Bacteroidota</taxon>
        <taxon>Cytophagia</taxon>
        <taxon>Cytophagales</taxon>
        <taxon>Cytophagaceae</taxon>
        <taxon>Spirosoma</taxon>
    </lineage>
</organism>
<feature type="transmembrane region" description="Helical" evidence="1">
    <location>
        <begin position="43"/>
        <end position="62"/>
    </location>
</feature>
<keyword evidence="1" id="KW-1133">Transmembrane helix</keyword>
<evidence type="ECO:0000313" key="2">
    <source>
        <dbReference type="EMBL" id="AUD05940.1"/>
    </source>
</evidence>
<evidence type="ECO:0000256" key="1">
    <source>
        <dbReference type="SAM" id="Phobius"/>
    </source>
</evidence>
<sequence>MIIRKRNNIRRAPLAKGCLLISFLLVWIQPCWGHGMGGTGLLHPLTGLDHLLAMLAVGAWSAQLGGRSIYIVPACFAGMMVLGGVAGILYPMIPYLETAIAMSVLMLGLAVSIDQPTGWFVASFGVGIFGFCHGFAHGSEMNRTEGITEYILGFLITTVSLHLIGAFGGLLLVEASQGRRHLRQIGVVTSLIGVYLLVR</sequence>
<protein>
    <submittedName>
        <fullName evidence="2">Urease accessory protein UreJ</fullName>
    </submittedName>
</protein>
<feature type="transmembrane region" description="Helical" evidence="1">
    <location>
        <begin position="120"/>
        <end position="138"/>
    </location>
</feature>
<keyword evidence="1" id="KW-0812">Transmembrane</keyword>
<feature type="transmembrane region" description="Helical" evidence="1">
    <location>
        <begin position="69"/>
        <end position="89"/>
    </location>
</feature>
<feature type="transmembrane region" description="Helical" evidence="1">
    <location>
        <begin position="150"/>
        <end position="173"/>
    </location>
</feature>
<proteinExistence type="predicted"/>
<accession>A0A2K8Z7W3</accession>